<organism evidence="1">
    <name type="scientific">Longilinea arvoryzae</name>
    <dbReference type="NCBI Taxonomy" id="360412"/>
    <lineage>
        <taxon>Bacteria</taxon>
        <taxon>Bacillati</taxon>
        <taxon>Chloroflexota</taxon>
        <taxon>Anaerolineae</taxon>
        <taxon>Anaerolineales</taxon>
        <taxon>Anaerolineaceae</taxon>
        <taxon>Longilinea</taxon>
    </lineage>
</organism>
<sequence length="953" mass="108369">MPDYTSKRVSWNETSGRMAHHIRDGATSTVWMVRDEQNGQWVMKIPFQHSGDLSRFRPEIEVVKTLQSEGLSSLPDCYNAQMEDGTAGIVMPYYAVEDQAFLARQRSEFLESEFFSFARQVIQLFSTCAKVGIRNTDIKDENFYWLDGKLIVLDWNRCEDMRDPVRDEKEMTALVTQVLYLIFIGKNPPASVNGVDPAWAAAIPRPLRRILYLITRGMLNFERLGQELKWWGVLAKLEHPFTADKFERALAAYDLEEESEAVLDLNEMATSIPPLPDDVRTWMESHATRANWQQRQPIRELDEALSLIRQDWEDFQLDAARSSSIQLAQRMVGKLIPAEKLGELARVVVVSVWLKKLPLTILGEGKKKVHSLVKFWLDWQPLDAMVTDDRELAAGVQEASTVLQNITDWVNQTRSLVIQPFSENAYSDWEKLRGQLQQWGDNFKANEGLSTVLDLLETCLPVWKPSYKAAAGTSQIDPKDIEFALSQNESPGTIRKHLEAGERQGDLIAVYRLICLVEEEAWAEVLSWCNHIQGSSAVIHKAREYARERCIQWVEEKTGGTVYLADFRYLDGLINQLGIIDQLPKWRINQSFFNKSFDEINNEDSLSACVNYLIEPCKLNVEDRENLDASILLTLLKACRWVDTLRMQMGGGNTMDVETLINKAKELVDKKDELTTLISSVGGIKTSLAELDGQVSQVQESLNIRNSSVSQLNAELNNLKTAFTDIRAGVDGMDVYNQATLQTQIGALTHQLNSLKAALDPAVVLQLAYTLAFARQWGAAIQLLEYSSKVHSDGMNLTQASMDHLKSIYGDMGCQWDFESWASGLATFEFDKVYSIIKKLKDQGHEEKPYFAWLFAITYTTQMKSNSGWLDLLYKGDLDTLQTQLAAAPNSIECDYMKTQVELFKLAKCMKEYQDDIPIDNFWLLRQQIPDAIWAVVFASAEKTIPRTMITRQ</sequence>
<reference evidence="1" key="1">
    <citation type="submission" date="2015-07" db="EMBL/GenBank/DDBJ databases">
        <title>Draft Genome Sequences of Anaerolinea thermolimosa IMO-1, Bellilinea caldifistulae GOMI-1, Leptolinea tardivitalis YMTK-2, Levilinea saccharolytica KIBI-1,Longilinea arvoryzae KOME-1, Previously Described as Members of the Anaerolineaceae (Chloroflexi).</title>
        <authorList>
            <person name="Sekiguchi Y."/>
            <person name="Ohashi A."/>
            <person name="Matsuura N."/>
            <person name="Tourlousse M.D."/>
        </authorList>
    </citation>
    <scope>NUCLEOTIDE SEQUENCE [LARGE SCALE GENOMIC DNA]</scope>
    <source>
        <strain evidence="1">KOME-1</strain>
    </source>
</reference>
<keyword evidence="1" id="KW-0808">Transferase</keyword>
<gene>
    <name evidence="1" type="ORF">LARV_00931</name>
</gene>
<dbReference type="SUPFAM" id="SSF56112">
    <property type="entry name" value="Protein kinase-like (PK-like)"/>
    <property type="match status" value="1"/>
</dbReference>
<dbReference type="STRING" id="360412.LARV_00931"/>
<evidence type="ECO:0000313" key="1">
    <source>
        <dbReference type="EMBL" id="GAP13180.1"/>
    </source>
</evidence>
<dbReference type="InterPro" id="IPR011009">
    <property type="entry name" value="Kinase-like_dom_sf"/>
</dbReference>
<protein>
    <submittedName>
        <fullName evidence="1">Protein kinase domain</fullName>
    </submittedName>
</protein>
<dbReference type="OrthoDB" id="9809994at2"/>
<dbReference type="RefSeq" id="WP_075072531.1">
    <property type="nucleotide sequence ID" value="NZ_DF967972.1"/>
</dbReference>
<proteinExistence type="predicted"/>
<keyword evidence="2" id="KW-1185">Reference proteome</keyword>
<dbReference type="AlphaFoldDB" id="A0A0S7B772"/>
<keyword evidence="1" id="KW-0418">Kinase</keyword>
<dbReference type="Gene3D" id="1.10.510.10">
    <property type="entry name" value="Transferase(Phosphotransferase) domain 1"/>
    <property type="match status" value="1"/>
</dbReference>
<name>A0A0S7B772_9CHLR</name>
<dbReference type="Proteomes" id="UP000055060">
    <property type="component" value="Unassembled WGS sequence"/>
</dbReference>
<evidence type="ECO:0000313" key="2">
    <source>
        <dbReference type="Proteomes" id="UP000055060"/>
    </source>
</evidence>
<dbReference type="GO" id="GO:0016301">
    <property type="term" value="F:kinase activity"/>
    <property type="evidence" value="ECO:0007669"/>
    <property type="project" value="UniProtKB-KW"/>
</dbReference>
<dbReference type="EMBL" id="DF967972">
    <property type="protein sequence ID" value="GAP13180.1"/>
    <property type="molecule type" value="Genomic_DNA"/>
</dbReference>
<accession>A0A0S7B772</accession>